<dbReference type="OrthoDB" id="205794at2759"/>
<dbReference type="Pfam" id="PF12937">
    <property type="entry name" value="F-box-like"/>
    <property type="match status" value="1"/>
</dbReference>
<dbReference type="KEGG" id="fcy:FRACYDRAFT_247539"/>
<organism evidence="3 4">
    <name type="scientific">Fragilariopsis cylindrus CCMP1102</name>
    <dbReference type="NCBI Taxonomy" id="635003"/>
    <lineage>
        <taxon>Eukaryota</taxon>
        <taxon>Sar</taxon>
        <taxon>Stramenopiles</taxon>
        <taxon>Ochrophyta</taxon>
        <taxon>Bacillariophyta</taxon>
        <taxon>Bacillariophyceae</taxon>
        <taxon>Bacillariophycidae</taxon>
        <taxon>Bacillariales</taxon>
        <taxon>Bacillariaceae</taxon>
        <taxon>Fragilariopsis</taxon>
    </lineage>
</organism>
<feature type="compositionally biased region" description="Low complexity" evidence="1">
    <location>
        <begin position="152"/>
        <end position="163"/>
    </location>
</feature>
<dbReference type="InParanoid" id="A0A1E7EX61"/>
<accession>A0A1E7EX61</accession>
<reference evidence="3 4" key="1">
    <citation type="submission" date="2016-09" db="EMBL/GenBank/DDBJ databases">
        <title>Extensive genetic diversity and differential bi-allelic expression allows diatom success in the polar Southern Ocean.</title>
        <authorList>
            <consortium name="DOE Joint Genome Institute"/>
            <person name="Mock T."/>
            <person name="Otillar R.P."/>
            <person name="Strauss J."/>
            <person name="Dupont C."/>
            <person name="Frickenhaus S."/>
            <person name="Maumus F."/>
            <person name="Mcmullan M."/>
            <person name="Sanges R."/>
            <person name="Schmutz J."/>
            <person name="Toseland A."/>
            <person name="Valas R."/>
            <person name="Veluchamy A."/>
            <person name="Ward B.J."/>
            <person name="Allen A."/>
            <person name="Barry K."/>
            <person name="Falciatore A."/>
            <person name="Ferrante M."/>
            <person name="Fortunato A.E."/>
            <person name="Gloeckner G."/>
            <person name="Gruber A."/>
            <person name="Hipkin R."/>
            <person name="Janech M."/>
            <person name="Kroth P."/>
            <person name="Leese F."/>
            <person name="Lindquist E."/>
            <person name="Lyon B.R."/>
            <person name="Martin J."/>
            <person name="Mayer C."/>
            <person name="Parker M."/>
            <person name="Quesneville H."/>
            <person name="Raymond J."/>
            <person name="Uhlig C."/>
            <person name="Valentin K.U."/>
            <person name="Worden A.Z."/>
            <person name="Armbrust E.V."/>
            <person name="Bowler C."/>
            <person name="Green B."/>
            <person name="Moulton V."/>
            <person name="Van Oosterhout C."/>
            <person name="Grigoriev I."/>
        </authorList>
    </citation>
    <scope>NUCLEOTIDE SEQUENCE [LARGE SCALE GENOMIC DNA]</scope>
    <source>
        <strain evidence="3 4">CCMP1102</strain>
    </source>
</reference>
<keyword evidence="4" id="KW-1185">Reference proteome</keyword>
<proteinExistence type="predicted"/>
<name>A0A1E7EX61_9STRA</name>
<dbReference type="AlphaFoldDB" id="A0A1E7EX61"/>
<dbReference type="InterPro" id="IPR001810">
    <property type="entry name" value="F-box_dom"/>
</dbReference>
<evidence type="ECO:0000313" key="3">
    <source>
        <dbReference type="EMBL" id="OEU10437.1"/>
    </source>
</evidence>
<dbReference type="Gene3D" id="1.20.1280.50">
    <property type="match status" value="1"/>
</dbReference>
<feature type="domain" description="F-box" evidence="2">
    <location>
        <begin position="98"/>
        <end position="131"/>
    </location>
</feature>
<dbReference type="EMBL" id="KV784372">
    <property type="protein sequence ID" value="OEU10437.1"/>
    <property type="molecule type" value="Genomic_DNA"/>
</dbReference>
<evidence type="ECO:0000313" key="4">
    <source>
        <dbReference type="Proteomes" id="UP000095751"/>
    </source>
</evidence>
<evidence type="ECO:0000256" key="1">
    <source>
        <dbReference type="SAM" id="MobiDB-lite"/>
    </source>
</evidence>
<dbReference type="Proteomes" id="UP000095751">
    <property type="component" value="Unassembled WGS sequence"/>
</dbReference>
<dbReference type="SUPFAM" id="SSF81383">
    <property type="entry name" value="F-box domain"/>
    <property type="match status" value="1"/>
</dbReference>
<gene>
    <name evidence="3" type="ORF">FRACYDRAFT_247539</name>
</gene>
<sequence length="393" mass="43841">MNNDNDSLPYVETVHANYEEYALALIKEEMKASVPTRSLKKMPPLNFRTSMMQKECESLLTTTCTASSEAAAADAVTDGEEGNKLFVALFSPGLPLTKLMSYLEPCDILNCIQTCKKWKIDMNKDEIWHEVLVANNSFSSRNGALDAIINSNTTTTNDNNNTQEENENNTDDATMITAAAAAAAKSNSKSNSNTSNSNINSKFNYRNMAIAMYRKMNDYEEGIPQTFPKSKLNLKDVFVVIEIRDRWLVIPDNDDLMINNYIPSCDYSCKSKQLGSFCSDLTELTENKPGHSKYISYDSAINNNNRNNCFSDTFLQTKIDDDDMPFENLEMSSRLIRHDTGKCIVLNDYECVRNYKKGSGLGFIGCFGTENGLEPKGKGGGGQLLEPSVLRQV</sequence>
<dbReference type="InterPro" id="IPR036047">
    <property type="entry name" value="F-box-like_dom_sf"/>
</dbReference>
<feature type="region of interest" description="Disordered" evidence="1">
    <location>
        <begin position="151"/>
        <end position="170"/>
    </location>
</feature>
<evidence type="ECO:0000259" key="2">
    <source>
        <dbReference type="Pfam" id="PF12937"/>
    </source>
</evidence>
<protein>
    <recommendedName>
        <fullName evidence="2">F-box domain-containing protein</fullName>
    </recommendedName>
</protein>